<keyword evidence="2" id="KW-1185">Reference proteome</keyword>
<proteinExistence type="predicted"/>
<organism evidence="1 2">
    <name type="scientific">Streptomyces citrinus</name>
    <dbReference type="NCBI Taxonomy" id="3118173"/>
    <lineage>
        <taxon>Bacteria</taxon>
        <taxon>Bacillati</taxon>
        <taxon>Actinomycetota</taxon>
        <taxon>Actinomycetes</taxon>
        <taxon>Kitasatosporales</taxon>
        <taxon>Streptomycetaceae</taxon>
        <taxon>Streptomyces</taxon>
    </lineage>
</organism>
<evidence type="ECO:0000313" key="1">
    <source>
        <dbReference type="EMBL" id="WWQ66241.1"/>
    </source>
</evidence>
<gene>
    <name evidence="1" type="ORF">V2W30_24870</name>
</gene>
<accession>A0ACD5AGB3</accession>
<evidence type="ECO:0000313" key="2">
    <source>
        <dbReference type="Proteomes" id="UP001432251"/>
    </source>
</evidence>
<sequence length="243" mass="24593">MTATPSPAHVPAAASGTAVGRVGPARTTMAVVTLLGPVLFVLAFLFEPYGLDADDKAMVRGIAEHTGQMKADLWIWLAASLLLTAAILIVGVYTMARSPKLGLAGTLLFGGAVILINGTPSTDAVTLAGLDKGIDQPVLVTLQKGIESLPQLNVAIIGFIAGHVIGSILLGVALLRSRAVPVWAAWAVIVAMPLNVAGWITGVEAVAVVGFAALAVGFGAVGLSIARNGTGWVRATTETGASG</sequence>
<dbReference type="Proteomes" id="UP001432251">
    <property type="component" value="Chromosome"/>
</dbReference>
<name>A0ACD5AGB3_9ACTN</name>
<dbReference type="EMBL" id="CP146022">
    <property type="protein sequence ID" value="WWQ66241.1"/>
    <property type="molecule type" value="Genomic_DNA"/>
</dbReference>
<reference evidence="1" key="1">
    <citation type="journal article" date="2025" name="Int. J. Syst. Evol. Microbiol.">
        <title>Streptomyces citrinus sp. nov., with yellow diffusible pigment.</title>
        <authorList>
            <person name="He Y."/>
            <person name="Yang E."/>
            <person name="Xu J."/>
            <person name="Sun Y."/>
            <person name="Sun L."/>
        </authorList>
    </citation>
    <scope>NUCLEOTIDE SEQUENCE</scope>
    <source>
        <strain evidence="1">Q6</strain>
    </source>
</reference>
<protein>
    <submittedName>
        <fullName evidence="1">Uncharacterized protein</fullName>
    </submittedName>
</protein>